<comment type="caution">
    <text evidence="1">The sequence shown here is derived from an EMBL/GenBank/DDBJ whole genome shotgun (WGS) entry which is preliminary data.</text>
</comment>
<evidence type="ECO:0000313" key="1">
    <source>
        <dbReference type="EMBL" id="MCM4083141.1"/>
    </source>
</evidence>
<reference evidence="1 2" key="1">
    <citation type="submission" date="2022-06" db="EMBL/GenBank/DDBJ databases">
        <title>Actinoplanes abujensis sp. nov., isolated from Nigerian arid soil.</title>
        <authorList>
            <person name="Ding P."/>
        </authorList>
    </citation>
    <scope>NUCLEOTIDE SEQUENCE [LARGE SCALE GENOMIC DNA]</scope>
    <source>
        <strain evidence="2">TRM88002</strain>
    </source>
</reference>
<dbReference type="Gene3D" id="1.10.40.30">
    <property type="entry name" value="Fumarase/aspartase (C-terminal domain)"/>
    <property type="match status" value="1"/>
</dbReference>
<keyword evidence="2" id="KW-1185">Reference proteome</keyword>
<protein>
    <submittedName>
        <fullName evidence="1">Uncharacterized protein</fullName>
    </submittedName>
</protein>
<name>A0ABT0YAT4_9ACTN</name>
<organism evidence="1 2">
    <name type="scientific">Paractinoplanes hotanensis</name>
    <dbReference type="NCBI Taxonomy" id="2906497"/>
    <lineage>
        <taxon>Bacteria</taxon>
        <taxon>Bacillati</taxon>
        <taxon>Actinomycetota</taxon>
        <taxon>Actinomycetes</taxon>
        <taxon>Micromonosporales</taxon>
        <taxon>Micromonosporaceae</taxon>
        <taxon>Paractinoplanes</taxon>
    </lineage>
</organism>
<sequence>MALTGAAIVTERLAAVLAPELGKVAAKKLLARVTMEGGDVKELLGAKLASALRPEEYLGAANGLIDRALGRCNGKAPMSR</sequence>
<accession>A0ABT0YAT4</accession>
<dbReference type="Proteomes" id="UP001523216">
    <property type="component" value="Unassembled WGS sequence"/>
</dbReference>
<evidence type="ECO:0000313" key="2">
    <source>
        <dbReference type="Proteomes" id="UP001523216"/>
    </source>
</evidence>
<proteinExistence type="predicted"/>
<dbReference type="RefSeq" id="WP_251802852.1">
    <property type="nucleotide sequence ID" value="NZ_JAMQOL010000054.1"/>
</dbReference>
<gene>
    <name evidence="1" type="ORF">LXN57_36880</name>
</gene>
<dbReference type="EMBL" id="JAMQOL010000054">
    <property type="protein sequence ID" value="MCM4083141.1"/>
    <property type="molecule type" value="Genomic_DNA"/>
</dbReference>